<dbReference type="AlphaFoldDB" id="A0A388TGD1"/>
<evidence type="ECO:0000313" key="1">
    <source>
        <dbReference type="EMBL" id="GBR76153.1"/>
    </source>
</evidence>
<gene>
    <name evidence="1" type="ORF">NO2_0750</name>
</gene>
<name>A0A388TGD1_9BACT</name>
<keyword evidence="2" id="KW-1185">Reference proteome</keyword>
<comment type="caution">
    <text evidence="1">The sequence shown here is derived from an EMBL/GenBank/DDBJ whole genome shotgun (WGS) entry which is preliminary data.</text>
</comment>
<organism evidence="1 2">
    <name type="scientific">Candidatus Termititenax persephonae</name>
    <dbReference type="NCBI Taxonomy" id="2218525"/>
    <lineage>
        <taxon>Bacteria</taxon>
        <taxon>Bacillati</taxon>
        <taxon>Candidatus Margulisiibacteriota</taxon>
        <taxon>Candidatus Termititenacia</taxon>
        <taxon>Candidatus Termititenacales</taxon>
        <taxon>Candidatus Termititenacaceae</taxon>
        <taxon>Candidatus Termititenax</taxon>
    </lineage>
</organism>
<accession>A0A388TGD1</accession>
<dbReference type="EMBL" id="BGZO01000017">
    <property type="protein sequence ID" value="GBR76153.1"/>
    <property type="molecule type" value="Genomic_DNA"/>
</dbReference>
<reference evidence="1 2" key="1">
    <citation type="journal article" date="2019" name="ISME J.">
        <title>Genome analyses of uncultured TG2/ZB3 bacteria in 'Margulisbacteria' specifically attached to ectosymbiotic spirochetes of protists in the termite gut.</title>
        <authorList>
            <person name="Utami Y.D."/>
            <person name="Kuwahara H."/>
            <person name="Igai K."/>
            <person name="Murakami T."/>
            <person name="Sugaya K."/>
            <person name="Morikawa T."/>
            <person name="Nagura Y."/>
            <person name="Yuki M."/>
            <person name="Deevong P."/>
            <person name="Inoue T."/>
            <person name="Kihara K."/>
            <person name="Lo N."/>
            <person name="Yamada A."/>
            <person name="Ohkuma M."/>
            <person name="Hongoh Y."/>
        </authorList>
    </citation>
    <scope>NUCLEOTIDE SEQUENCE [LARGE SCALE GENOMIC DNA]</scope>
    <source>
        <strain evidence="1">NkOx7-02</strain>
    </source>
</reference>
<sequence>MARYHKALGNNHVVRLKKLDLRRDLALAKRYPGYKTKHKTADSVQRFLELIKR</sequence>
<dbReference type="Proteomes" id="UP000275925">
    <property type="component" value="Unassembled WGS sequence"/>
</dbReference>
<proteinExistence type="predicted"/>
<evidence type="ECO:0000313" key="2">
    <source>
        <dbReference type="Proteomes" id="UP000275925"/>
    </source>
</evidence>
<protein>
    <submittedName>
        <fullName evidence="1">Uncharacterized protein</fullName>
    </submittedName>
</protein>